<evidence type="ECO:0000256" key="6">
    <source>
        <dbReference type="ARBA" id="ARBA00022692"/>
    </source>
</evidence>
<dbReference type="Pfam" id="PF02366">
    <property type="entry name" value="PMT"/>
    <property type="match status" value="1"/>
</dbReference>
<keyword evidence="6 10" id="KW-0812">Transmembrane</keyword>
<feature type="transmembrane region" description="Helical" evidence="10">
    <location>
        <begin position="302"/>
        <end position="323"/>
    </location>
</feature>
<evidence type="ECO:0000256" key="2">
    <source>
        <dbReference type="ARBA" id="ARBA00004922"/>
    </source>
</evidence>
<evidence type="ECO:0000259" key="13">
    <source>
        <dbReference type="Pfam" id="PF16192"/>
    </source>
</evidence>
<comment type="pathway">
    <text evidence="2 10">Protein modification; protein glycosylation.</text>
</comment>
<protein>
    <recommendedName>
        <fullName evidence="9 10">Polyprenol-phosphate-mannose--protein mannosyltransferase</fullName>
        <ecNumber evidence="10">2.4.1.-</ecNumber>
    </recommendedName>
</protein>
<dbReference type="PANTHER" id="PTHR10050">
    <property type="entry name" value="DOLICHYL-PHOSPHATE-MANNOSE--PROTEIN MANNOSYLTRANSFERASE"/>
    <property type="match status" value="1"/>
</dbReference>
<reference evidence="14 15" key="1">
    <citation type="submission" date="2018-09" db="EMBL/GenBank/DDBJ databases">
        <title>Genome sequencing of Nocardioides immobilis CCTCC AB 2017083 for comparison to Nocardioides silvaticus.</title>
        <authorList>
            <person name="Li C."/>
            <person name="Wang G."/>
        </authorList>
    </citation>
    <scope>NUCLEOTIDE SEQUENCE [LARGE SCALE GENOMIC DNA]</scope>
    <source>
        <strain evidence="14 15">CCTCC AB 2017083</strain>
    </source>
</reference>
<feature type="transmembrane region" description="Helical" evidence="10">
    <location>
        <begin position="515"/>
        <end position="538"/>
    </location>
</feature>
<sequence>MSRTAEGRPVPSAAERARGYLVGLRPSDRAVGWLAPIAVTLVAFALRMYHLGTPNRFAFDETYYAKDAWSLLHNGYAQTYLSDVDGDTGNKIDDDILAGHTQDVWTGDPSMAVHPEVGKWLIALGEKAFGMDPFGWRIASAVVGALMVLVICRLLRRMTGSTVLGCIAGLLLMFDGLHFVLSRLALLDIFFAFFLLCAVHCLVADRDHFRRRLARRVADDADDASTSSASGRGWGPVRSVLFRPWLLAAGASFGLAAGVKWAAVYPLAAFGLLVWIWCAGARRSFGVRWPILKSALVDGIPAFVHLVIVGTLVYIATWGGWLANAGEYEEHLSATQYRQYTGHGHCAEDDDSYVATDLDHDKHWPTRNEKDASGIGEAWQSLRSLWYYHQDVYTFHTHFLNCSEHTYASKPSSWLLINRPVGVAVTNDILPPDAPAPADNEDPVRDEDCDAPEGSDCIRQVLLIGTPMIWWGGCIALMFAVVMWLGSRDWRYGVAVVGTLSTWLPWMQYDDRPIFYFYAIGILPFIVMALTLAIGTLIGPSRLPSTRRTVGVVVSGAFVVLVLVNYAWFWPIWTNGLLTSSEWLDRIWFSRWV</sequence>
<feature type="domain" description="Protein O-mannosyl-transferase C-terminal four TM" evidence="13">
    <location>
        <begin position="382"/>
        <end position="592"/>
    </location>
</feature>
<comment type="caution">
    <text evidence="14">The sequence shown here is derived from an EMBL/GenBank/DDBJ whole genome shotgun (WGS) entry which is preliminary data.</text>
</comment>
<comment type="similarity">
    <text evidence="3 10">Belongs to the glycosyltransferase 39 family.</text>
</comment>
<evidence type="ECO:0000313" key="15">
    <source>
        <dbReference type="Proteomes" id="UP000283644"/>
    </source>
</evidence>
<dbReference type="OrthoDB" id="9776737at2"/>
<evidence type="ECO:0000256" key="5">
    <source>
        <dbReference type="ARBA" id="ARBA00022679"/>
    </source>
</evidence>
<keyword evidence="10" id="KW-1003">Cell membrane</keyword>
<evidence type="ECO:0000256" key="10">
    <source>
        <dbReference type="RuleBase" id="RU367007"/>
    </source>
</evidence>
<dbReference type="PANTHER" id="PTHR10050:SF46">
    <property type="entry name" value="PROTEIN O-MANNOSYL-TRANSFERASE 2"/>
    <property type="match status" value="1"/>
</dbReference>
<feature type="compositionally biased region" description="Acidic residues" evidence="11">
    <location>
        <begin position="439"/>
        <end position="451"/>
    </location>
</feature>
<feature type="transmembrane region" description="Helical" evidence="10">
    <location>
        <begin position="468"/>
        <end position="485"/>
    </location>
</feature>
<organism evidence="14 15">
    <name type="scientific">Nocardioides immobilis</name>
    <dbReference type="NCBI Taxonomy" id="2049295"/>
    <lineage>
        <taxon>Bacteria</taxon>
        <taxon>Bacillati</taxon>
        <taxon>Actinomycetota</taxon>
        <taxon>Actinomycetes</taxon>
        <taxon>Propionibacteriales</taxon>
        <taxon>Nocardioidaceae</taxon>
        <taxon>Nocardioides</taxon>
    </lineage>
</organism>
<evidence type="ECO:0000259" key="12">
    <source>
        <dbReference type="Pfam" id="PF02366"/>
    </source>
</evidence>
<feature type="transmembrane region" description="Helical" evidence="10">
    <location>
        <begin position="134"/>
        <end position="155"/>
    </location>
</feature>
<accession>A0A417XX00</accession>
<feature type="transmembrane region" description="Helical" evidence="10">
    <location>
        <begin position="162"/>
        <end position="181"/>
    </location>
</feature>
<dbReference type="GO" id="GO:0005886">
    <property type="term" value="C:plasma membrane"/>
    <property type="evidence" value="ECO:0007669"/>
    <property type="project" value="UniProtKB-SubCell"/>
</dbReference>
<proteinExistence type="inferred from homology"/>
<comment type="subcellular location">
    <subcellularLocation>
        <location evidence="10">Cell membrane</location>
    </subcellularLocation>
    <subcellularLocation>
        <location evidence="1">Endomembrane system</location>
        <topology evidence="1">Multi-pass membrane protein</topology>
    </subcellularLocation>
</comment>
<keyword evidence="5 10" id="KW-0808">Transferase</keyword>
<dbReference type="GO" id="GO:0012505">
    <property type="term" value="C:endomembrane system"/>
    <property type="evidence" value="ECO:0007669"/>
    <property type="project" value="UniProtKB-SubCell"/>
</dbReference>
<dbReference type="InterPro" id="IPR032421">
    <property type="entry name" value="PMT_4TMC"/>
</dbReference>
<dbReference type="Pfam" id="PF16192">
    <property type="entry name" value="PMT_4TMC"/>
    <property type="match status" value="1"/>
</dbReference>
<keyword evidence="15" id="KW-1185">Reference proteome</keyword>
<feature type="region of interest" description="Disordered" evidence="11">
    <location>
        <begin position="430"/>
        <end position="451"/>
    </location>
</feature>
<dbReference type="UniPathway" id="UPA00378"/>
<dbReference type="Proteomes" id="UP000283644">
    <property type="component" value="Unassembled WGS sequence"/>
</dbReference>
<feature type="transmembrane region" description="Helical" evidence="10">
    <location>
        <begin position="30"/>
        <end position="49"/>
    </location>
</feature>
<evidence type="ECO:0000256" key="7">
    <source>
        <dbReference type="ARBA" id="ARBA00022989"/>
    </source>
</evidence>
<comment type="function">
    <text evidence="10">Protein O-mannosyltransferase that catalyzes the transfer of a single mannose residue from a polyprenol phospho-mannosyl lipidic donor to the hydroxyl group of selected serine and threonine residues in acceptor proteins.</text>
</comment>
<name>A0A417XX00_9ACTN</name>
<feature type="transmembrane region" description="Helical" evidence="10">
    <location>
        <begin position="263"/>
        <end position="281"/>
    </location>
</feature>
<keyword evidence="8 10" id="KW-0472">Membrane</keyword>
<dbReference type="EC" id="2.4.1.-" evidence="10"/>
<evidence type="ECO:0000256" key="4">
    <source>
        <dbReference type="ARBA" id="ARBA00022676"/>
    </source>
</evidence>
<dbReference type="GO" id="GO:0004169">
    <property type="term" value="F:dolichyl-phosphate-mannose-protein mannosyltransferase activity"/>
    <property type="evidence" value="ECO:0007669"/>
    <property type="project" value="UniProtKB-UniRule"/>
</dbReference>
<evidence type="ECO:0000256" key="8">
    <source>
        <dbReference type="ARBA" id="ARBA00023136"/>
    </source>
</evidence>
<dbReference type="EMBL" id="QXGH01000029">
    <property type="protein sequence ID" value="RHW24845.1"/>
    <property type="molecule type" value="Genomic_DNA"/>
</dbReference>
<evidence type="ECO:0000256" key="3">
    <source>
        <dbReference type="ARBA" id="ARBA00007222"/>
    </source>
</evidence>
<evidence type="ECO:0000256" key="1">
    <source>
        <dbReference type="ARBA" id="ARBA00004127"/>
    </source>
</evidence>
<dbReference type="InterPro" id="IPR027005">
    <property type="entry name" value="PMT-like"/>
</dbReference>
<feature type="transmembrane region" description="Helical" evidence="10">
    <location>
        <begin position="550"/>
        <end position="573"/>
    </location>
</feature>
<dbReference type="InterPro" id="IPR003342">
    <property type="entry name" value="ArnT-like_N"/>
</dbReference>
<keyword evidence="7 10" id="KW-1133">Transmembrane helix</keyword>
<keyword evidence="4 10" id="KW-0328">Glycosyltransferase</keyword>
<dbReference type="AlphaFoldDB" id="A0A417XX00"/>
<feature type="transmembrane region" description="Helical" evidence="10">
    <location>
        <begin position="187"/>
        <end position="205"/>
    </location>
</feature>
<gene>
    <name evidence="14" type="ORF">D0Z08_22755</name>
</gene>
<evidence type="ECO:0000313" key="14">
    <source>
        <dbReference type="EMBL" id="RHW24845.1"/>
    </source>
</evidence>
<evidence type="ECO:0000256" key="11">
    <source>
        <dbReference type="SAM" id="MobiDB-lite"/>
    </source>
</evidence>
<evidence type="ECO:0000256" key="9">
    <source>
        <dbReference type="ARBA" id="ARBA00093617"/>
    </source>
</evidence>
<feature type="domain" description="ArnT-like N-terminal" evidence="12">
    <location>
        <begin position="120"/>
        <end position="204"/>
    </location>
</feature>